<dbReference type="Proteomes" id="UP001066276">
    <property type="component" value="Chromosome 1_1"/>
</dbReference>
<dbReference type="AlphaFoldDB" id="A0AAV7WIZ0"/>
<evidence type="ECO:0000313" key="2">
    <source>
        <dbReference type="Proteomes" id="UP001066276"/>
    </source>
</evidence>
<name>A0AAV7WIZ0_PLEWA</name>
<evidence type="ECO:0000313" key="1">
    <source>
        <dbReference type="EMBL" id="KAJ1214023.1"/>
    </source>
</evidence>
<reference evidence="1" key="1">
    <citation type="journal article" date="2022" name="bioRxiv">
        <title>Sequencing and chromosome-scale assembly of the giantPleurodeles waltlgenome.</title>
        <authorList>
            <person name="Brown T."/>
            <person name="Elewa A."/>
            <person name="Iarovenko S."/>
            <person name="Subramanian E."/>
            <person name="Araus A.J."/>
            <person name="Petzold A."/>
            <person name="Susuki M."/>
            <person name="Suzuki K.-i.T."/>
            <person name="Hayashi T."/>
            <person name="Toyoda A."/>
            <person name="Oliveira C."/>
            <person name="Osipova E."/>
            <person name="Leigh N.D."/>
            <person name="Simon A."/>
            <person name="Yun M.H."/>
        </authorList>
    </citation>
    <scope>NUCLEOTIDE SEQUENCE</scope>
    <source>
        <strain evidence="1">20211129_DDA</strain>
        <tissue evidence="1">Liver</tissue>
    </source>
</reference>
<dbReference type="EMBL" id="JANPWB010000001">
    <property type="protein sequence ID" value="KAJ1214023.1"/>
    <property type="molecule type" value="Genomic_DNA"/>
</dbReference>
<protein>
    <submittedName>
        <fullName evidence="1">Uncharacterized protein</fullName>
    </submittedName>
</protein>
<sequence length="69" mass="7766">MDTLLGRRITEEAQFEEIEIHEFNLENNGEHGDTASSSNSSEWMVSTCYESVDYFAMKPNDSKGGTCPE</sequence>
<proteinExistence type="predicted"/>
<gene>
    <name evidence="1" type="ORF">NDU88_001651</name>
</gene>
<organism evidence="1 2">
    <name type="scientific">Pleurodeles waltl</name>
    <name type="common">Iberian ribbed newt</name>
    <dbReference type="NCBI Taxonomy" id="8319"/>
    <lineage>
        <taxon>Eukaryota</taxon>
        <taxon>Metazoa</taxon>
        <taxon>Chordata</taxon>
        <taxon>Craniata</taxon>
        <taxon>Vertebrata</taxon>
        <taxon>Euteleostomi</taxon>
        <taxon>Amphibia</taxon>
        <taxon>Batrachia</taxon>
        <taxon>Caudata</taxon>
        <taxon>Salamandroidea</taxon>
        <taxon>Salamandridae</taxon>
        <taxon>Pleurodelinae</taxon>
        <taxon>Pleurodeles</taxon>
    </lineage>
</organism>
<keyword evidence="2" id="KW-1185">Reference proteome</keyword>
<accession>A0AAV7WIZ0</accession>
<comment type="caution">
    <text evidence="1">The sequence shown here is derived from an EMBL/GenBank/DDBJ whole genome shotgun (WGS) entry which is preliminary data.</text>
</comment>